<dbReference type="OrthoDB" id="10252740at2759"/>
<dbReference type="InterPro" id="IPR003100">
    <property type="entry name" value="PAZ_dom"/>
</dbReference>
<reference evidence="4 5" key="1">
    <citation type="submission" date="2017-03" db="EMBL/GenBank/DDBJ databases">
        <title>Genome Survey of Euroglyphus maynei.</title>
        <authorList>
            <person name="Arlian L.G."/>
            <person name="Morgan M.S."/>
            <person name="Rider S.D."/>
        </authorList>
    </citation>
    <scope>NUCLEOTIDE SEQUENCE [LARGE SCALE GENOMIC DNA]</scope>
    <source>
        <strain evidence="4">Arlian Lab</strain>
        <tissue evidence="4">Whole body</tissue>
    </source>
</reference>
<dbReference type="Proteomes" id="UP000194236">
    <property type="component" value="Unassembled WGS sequence"/>
</dbReference>
<evidence type="ECO:0000313" key="4">
    <source>
        <dbReference type="EMBL" id="OTF78795.1"/>
    </source>
</evidence>
<keyword evidence="5" id="KW-1185">Reference proteome</keyword>
<dbReference type="PROSITE" id="PS50821">
    <property type="entry name" value="PAZ"/>
    <property type="match status" value="1"/>
</dbReference>
<evidence type="ECO:0000313" key="5">
    <source>
        <dbReference type="Proteomes" id="UP000194236"/>
    </source>
</evidence>
<feature type="region of interest" description="Disordered" evidence="1">
    <location>
        <begin position="1"/>
        <end position="27"/>
    </location>
</feature>
<sequence length="647" mass="74808">MESRPLSRSDRSKFHHSSLPDFPSSEKYEIRLEQDPPVEQGEAKKLTGNYFKLSTKKIIVYHYDVQISQYLKNEQLASKNDDADLPTVNERQMIFLKRNAHRIVEQFVEKNSELFTLPYVYDGWASLYVCHVLKTEDLTTEIEYITGNSTSRANANVIQRITSVQLKLVDKIDLGIVEDYFQRKCNNLPNKIINIYNLVFHKILQDYFVHNHSRYFNMNNLVEDEAFPYLEFVFGFELSVRMSQIGLSLVINPRVGCLISRKHSGLIDLIRAVQPRFPSQIDFIELNQLLKNMIIYTEHGERKRYYNFYSLINKRPTEENFEISPGEKISVFEYFSQRYQIQLNCNYPLVLAKSKGGGSNQKNYLPLEVCSLGKQQFINPTKSSRDIQTAALKKSEFKPEKFFHCIQTYVDKLIEIDSKLLHTFGLHIHRQPACFNGYQLEKPRFVNSNPFRITESGSNQDWALVSFDPNIRNHILDQFSYNLEREAGKMNVRMGRLKQMTTFDIRSIEQIRPVFADLHRSNITFCLAIIPDRNSSIDPTKIYGACSSVCTQEFSITLQCLNASRVRDPPRGYFNNLLFEINGKLGGQNTVIASEFFRRQLPNINFAKTMVIGLDVNHPGFRELVPISIAAAAGTYDPLLTQYVSTA</sequence>
<dbReference type="InterPro" id="IPR032474">
    <property type="entry name" value="Argonaute_N"/>
</dbReference>
<dbReference type="EMBL" id="MUJZ01026200">
    <property type="protein sequence ID" value="OTF78795.1"/>
    <property type="molecule type" value="Genomic_DNA"/>
</dbReference>
<dbReference type="CDD" id="cd02846">
    <property type="entry name" value="PAZ_argonaute_like"/>
    <property type="match status" value="1"/>
</dbReference>
<protein>
    <submittedName>
        <fullName evidence="4">Uncharacterized protein</fullName>
    </submittedName>
</protein>
<gene>
    <name evidence="4" type="ORF">BLA29_002682</name>
</gene>
<dbReference type="PANTHER" id="PTHR22891">
    <property type="entry name" value="EUKARYOTIC TRANSLATION INITIATION FACTOR 2C"/>
    <property type="match status" value="1"/>
</dbReference>
<dbReference type="SMART" id="SM00949">
    <property type="entry name" value="PAZ"/>
    <property type="match status" value="1"/>
</dbReference>
<dbReference type="Pfam" id="PF02171">
    <property type="entry name" value="Piwi"/>
    <property type="match status" value="1"/>
</dbReference>
<name>A0A1Y3BHZ6_EURMA</name>
<dbReference type="GO" id="GO:0034587">
    <property type="term" value="P:piRNA processing"/>
    <property type="evidence" value="ECO:0007669"/>
    <property type="project" value="UniProtKB-ARBA"/>
</dbReference>
<proteinExistence type="predicted"/>
<dbReference type="SUPFAM" id="SSF53098">
    <property type="entry name" value="Ribonuclease H-like"/>
    <property type="match status" value="1"/>
</dbReference>
<dbReference type="InterPro" id="IPR036085">
    <property type="entry name" value="PAZ_dom_sf"/>
</dbReference>
<accession>A0A1Y3BHZ6</accession>
<evidence type="ECO:0000256" key="1">
    <source>
        <dbReference type="SAM" id="MobiDB-lite"/>
    </source>
</evidence>
<feature type="domain" description="PAZ" evidence="2">
    <location>
        <begin position="265"/>
        <end position="374"/>
    </location>
</feature>
<organism evidence="4 5">
    <name type="scientific">Euroglyphus maynei</name>
    <name type="common">Mayne's house dust mite</name>
    <dbReference type="NCBI Taxonomy" id="6958"/>
    <lineage>
        <taxon>Eukaryota</taxon>
        <taxon>Metazoa</taxon>
        <taxon>Ecdysozoa</taxon>
        <taxon>Arthropoda</taxon>
        <taxon>Chelicerata</taxon>
        <taxon>Arachnida</taxon>
        <taxon>Acari</taxon>
        <taxon>Acariformes</taxon>
        <taxon>Sarcoptiformes</taxon>
        <taxon>Astigmata</taxon>
        <taxon>Psoroptidia</taxon>
        <taxon>Analgoidea</taxon>
        <taxon>Pyroglyphidae</taxon>
        <taxon>Pyroglyphinae</taxon>
        <taxon>Euroglyphus</taxon>
    </lineage>
</organism>
<dbReference type="InterPro" id="IPR003165">
    <property type="entry name" value="Piwi"/>
</dbReference>
<dbReference type="Pfam" id="PF16486">
    <property type="entry name" value="ArgoN"/>
    <property type="match status" value="1"/>
</dbReference>
<evidence type="ECO:0000259" key="2">
    <source>
        <dbReference type="PROSITE" id="PS50821"/>
    </source>
</evidence>
<feature type="domain" description="Piwi" evidence="3">
    <location>
        <begin position="525"/>
        <end position="637"/>
    </location>
</feature>
<comment type="caution">
    <text evidence="4">The sequence shown here is derived from an EMBL/GenBank/DDBJ whole genome shotgun (WGS) entry which is preliminary data.</text>
</comment>
<dbReference type="GO" id="GO:0003723">
    <property type="term" value="F:RNA binding"/>
    <property type="evidence" value="ECO:0007669"/>
    <property type="project" value="InterPro"/>
</dbReference>
<feature type="non-terminal residue" evidence="4">
    <location>
        <position position="647"/>
    </location>
</feature>
<dbReference type="InterPro" id="IPR012337">
    <property type="entry name" value="RNaseH-like_sf"/>
</dbReference>
<dbReference type="SUPFAM" id="SSF101690">
    <property type="entry name" value="PAZ domain"/>
    <property type="match status" value="1"/>
</dbReference>
<dbReference type="Pfam" id="PF02170">
    <property type="entry name" value="PAZ"/>
    <property type="match status" value="1"/>
</dbReference>
<dbReference type="AlphaFoldDB" id="A0A1Y3BHZ6"/>
<feature type="compositionally biased region" description="Basic and acidic residues" evidence="1">
    <location>
        <begin position="1"/>
        <end position="12"/>
    </location>
</feature>
<dbReference type="Gene3D" id="2.170.260.10">
    <property type="entry name" value="paz domain"/>
    <property type="match status" value="1"/>
</dbReference>
<dbReference type="PROSITE" id="PS50822">
    <property type="entry name" value="PIWI"/>
    <property type="match status" value="1"/>
</dbReference>
<evidence type="ECO:0000259" key="3">
    <source>
        <dbReference type="PROSITE" id="PS50822"/>
    </source>
</evidence>
<dbReference type="Gene3D" id="3.40.50.2300">
    <property type="match status" value="1"/>
</dbReference>